<sequence length="295" mass="32950">MDEINEKGMGWFPDIPDRRDLTLEIEKKKNDRIKDMVNELGIQEPVTGIPDNMDLRQWCSPVEDQKSLGSCTANAGVGLLEYFERRAFGNHIDASRLFLYKNSRKLAGLTGDTGSYLRTTMAALVLFGVPPEKYWPYTDKKPDFDVDPDAFCYAFAENYKTIQYLRLDPPSTSTNTLLDRIKTNLTAGLPSMFGFTVYDSIYDAEAGKIPYPCSGEKVAGGHAVVAVGYDDSVVIENPKCGKTSNGALLIRNSWGKSWGDEGYGWLPYDYVLKGLAIDWWTLVKADWVATGEFGL</sequence>
<dbReference type="SMART" id="SM00645">
    <property type="entry name" value="Pept_C1"/>
    <property type="match status" value="1"/>
</dbReference>
<organism evidence="3 4">
    <name type="scientific">Methanobacterium congolense</name>
    <dbReference type="NCBI Taxonomy" id="118062"/>
    <lineage>
        <taxon>Archaea</taxon>
        <taxon>Methanobacteriati</taxon>
        <taxon>Methanobacteriota</taxon>
        <taxon>Methanomada group</taxon>
        <taxon>Methanobacteria</taxon>
        <taxon>Methanobacteriales</taxon>
        <taxon>Methanobacteriaceae</taxon>
        <taxon>Methanobacterium</taxon>
    </lineage>
</organism>
<dbReference type="STRING" id="118062.MCBB_1932"/>
<feature type="domain" description="Peptidase C1A papain C-terminal" evidence="2">
    <location>
        <begin position="49"/>
        <end position="272"/>
    </location>
</feature>
<evidence type="ECO:0000313" key="3">
    <source>
        <dbReference type="EMBL" id="SCG86480.1"/>
    </source>
</evidence>
<dbReference type="Proteomes" id="UP000094707">
    <property type="component" value="Chromosome I"/>
</dbReference>
<dbReference type="KEGG" id="mcub:MCBB_1932"/>
<evidence type="ECO:0000313" key="4">
    <source>
        <dbReference type="Proteomes" id="UP000094707"/>
    </source>
</evidence>
<proteinExistence type="inferred from homology"/>
<dbReference type="GO" id="GO:0006508">
    <property type="term" value="P:proteolysis"/>
    <property type="evidence" value="ECO:0007669"/>
    <property type="project" value="InterPro"/>
</dbReference>
<evidence type="ECO:0000259" key="2">
    <source>
        <dbReference type="SMART" id="SM00645"/>
    </source>
</evidence>
<dbReference type="InterPro" id="IPR025660">
    <property type="entry name" value="Pept_his_AS"/>
</dbReference>
<dbReference type="AlphaFoldDB" id="A0A1D3L4U3"/>
<reference evidence="3 4" key="1">
    <citation type="submission" date="2016-08" db="EMBL/GenBank/DDBJ databases">
        <authorList>
            <person name="Seilhamer J.J."/>
        </authorList>
    </citation>
    <scope>NUCLEOTIDE SEQUENCE [LARGE SCALE GENOMIC DNA]</scope>
    <source>
        <strain evidence="3">Buetzberg</strain>
    </source>
</reference>
<dbReference type="PANTHER" id="PTHR12411">
    <property type="entry name" value="CYSTEINE PROTEASE FAMILY C1-RELATED"/>
    <property type="match status" value="1"/>
</dbReference>
<dbReference type="Pfam" id="PF00112">
    <property type="entry name" value="Peptidase_C1"/>
    <property type="match status" value="1"/>
</dbReference>
<protein>
    <submittedName>
        <fullName evidence="3">Peptidase C1A papain</fullName>
    </submittedName>
</protein>
<dbReference type="InterPro" id="IPR000668">
    <property type="entry name" value="Peptidase_C1A_C"/>
</dbReference>
<dbReference type="OrthoDB" id="78423at2157"/>
<dbReference type="CDD" id="cd02619">
    <property type="entry name" value="Peptidase_C1"/>
    <property type="match status" value="1"/>
</dbReference>
<dbReference type="GeneID" id="30412770"/>
<gene>
    <name evidence="3" type="ORF">MCBB_1932</name>
</gene>
<dbReference type="EMBL" id="LT607756">
    <property type="protein sequence ID" value="SCG86480.1"/>
    <property type="molecule type" value="Genomic_DNA"/>
</dbReference>
<dbReference type="RefSeq" id="WP_071907541.1">
    <property type="nucleotide sequence ID" value="NZ_LT607756.1"/>
</dbReference>
<keyword evidence="4" id="KW-1185">Reference proteome</keyword>
<dbReference type="Gene3D" id="3.90.70.10">
    <property type="entry name" value="Cysteine proteinases"/>
    <property type="match status" value="1"/>
</dbReference>
<comment type="similarity">
    <text evidence="1">Belongs to the peptidase C1 family.</text>
</comment>
<dbReference type="PROSITE" id="PS00639">
    <property type="entry name" value="THIOL_PROTEASE_HIS"/>
    <property type="match status" value="1"/>
</dbReference>
<name>A0A1D3L4U3_9EURY</name>
<dbReference type="GO" id="GO:0008234">
    <property type="term" value="F:cysteine-type peptidase activity"/>
    <property type="evidence" value="ECO:0007669"/>
    <property type="project" value="InterPro"/>
</dbReference>
<accession>A0A1D3L4U3</accession>
<evidence type="ECO:0000256" key="1">
    <source>
        <dbReference type="ARBA" id="ARBA00008455"/>
    </source>
</evidence>
<dbReference type="InterPro" id="IPR013128">
    <property type="entry name" value="Peptidase_C1A"/>
</dbReference>
<dbReference type="SUPFAM" id="SSF54001">
    <property type="entry name" value="Cysteine proteinases"/>
    <property type="match status" value="1"/>
</dbReference>
<dbReference type="InterPro" id="IPR038765">
    <property type="entry name" value="Papain-like_cys_pep_sf"/>
</dbReference>
<dbReference type="PATRIC" id="fig|129848.4.peg.1980"/>